<sequence length="125" mass="14583">MEKIIIWALLSIAITGCGPSADELERTRRRAEMREEIRIENAVDNIESSMIQDAKKCWGYRPSSFEDYDIEKGASGFFLYAYWTSEKYNELGEFIMGGNESYTVTYKIKYDRNGKFKRCLSKTKE</sequence>
<dbReference type="PROSITE" id="PS51257">
    <property type="entry name" value="PROKAR_LIPOPROTEIN"/>
    <property type="match status" value="1"/>
</dbReference>
<gene>
    <name evidence="1" type="ORF">BECKTC1821E_GA0114239_11652</name>
</gene>
<name>A0A450Z5Y0_9GAMM</name>
<dbReference type="AlphaFoldDB" id="A0A450Z5Y0"/>
<organism evidence="1">
    <name type="scientific">Candidatus Kentrum sp. TC</name>
    <dbReference type="NCBI Taxonomy" id="2126339"/>
    <lineage>
        <taxon>Bacteria</taxon>
        <taxon>Pseudomonadati</taxon>
        <taxon>Pseudomonadota</taxon>
        <taxon>Gammaproteobacteria</taxon>
        <taxon>Candidatus Kentrum</taxon>
    </lineage>
</organism>
<reference evidence="1" key="1">
    <citation type="submission" date="2019-02" db="EMBL/GenBank/DDBJ databases">
        <authorList>
            <person name="Gruber-Vodicka R. H."/>
            <person name="Seah K. B. B."/>
        </authorList>
    </citation>
    <scope>NUCLEOTIDE SEQUENCE</scope>
    <source>
        <strain evidence="1">BECK_BZ125</strain>
    </source>
</reference>
<proteinExistence type="predicted"/>
<protein>
    <submittedName>
        <fullName evidence="1">Uncharacterized protein</fullName>
    </submittedName>
</protein>
<dbReference type="EMBL" id="CAADFT010000165">
    <property type="protein sequence ID" value="VFK49220.1"/>
    <property type="molecule type" value="Genomic_DNA"/>
</dbReference>
<accession>A0A450Z5Y0</accession>
<evidence type="ECO:0000313" key="1">
    <source>
        <dbReference type="EMBL" id="VFK49220.1"/>
    </source>
</evidence>